<feature type="region of interest" description="Disordered" evidence="1">
    <location>
        <begin position="75"/>
        <end position="117"/>
    </location>
</feature>
<reference evidence="3" key="1">
    <citation type="journal article" date="2019" name="Int. J. Syst. Evol. Microbiol.">
        <title>The Global Catalogue of Microorganisms (GCM) 10K type strain sequencing project: providing services to taxonomists for standard genome sequencing and annotation.</title>
        <authorList>
            <consortium name="The Broad Institute Genomics Platform"/>
            <consortium name="The Broad Institute Genome Sequencing Center for Infectious Disease"/>
            <person name="Wu L."/>
            <person name="Ma J."/>
        </authorList>
    </citation>
    <scope>NUCLEOTIDE SEQUENCE [LARGE SCALE GENOMIC DNA]</scope>
    <source>
        <strain evidence="3">KCTC 52677</strain>
    </source>
</reference>
<organism evidence="2 3">
    <name type="scientific">Shinella pollutisoli</name>
    <dbReference type="NCBI Taxonomy" id="2250594"/>
    <lineage>
        <taxon>Bacteria</taxon>
        <taxon>Pseudomonadati</taxon>
        <taxon>Pseudomonadota</taxon>
        <taxon>Alphaproteobacteria</taxon>
        <taxon>Hyphomicrobiales</taxon>
        <taxon>Rhizobiaceae</taxon>
        <taxon>Shinella</taxon>
    </lineage>
</organism>
<feature type="compositionally biased region" description="Basic and acidic residues" evidence="1">
    <location>
        <begin position="1"/>
        <end position="11"/>
    </location>
</feature>
<dbReference type="Proteomes" id="UP001595377">
    <property type="component" value="Unassembled WGS sequence"/>
</dbReference>
<comment type="caution">
    <text evidence="2">The sequence shown here is derived from an EMBL/GenBank/DDBJ whole genome shotgun (WGS) entry which is preliminary data.</text>
</comment>
<feature type="region of interest" description="Disordered" evidence="1">
    <location>
        <begin position="1"/>
        <end position="56"/>
    </location>
</feature>
<evidence type="ECO:0000313" key="3">
    <source>
        <dbReference type="Proteomes" id="UP001595377"/>
    </source>
</evidence>
<protein>
    <submittedName>
        <fullName evidence="2">Uncharacterized protein</fullName>
    </submittedName>
</protein>
<evidence type="ECO:0000313" key="2">
    <source>
        <dbReference type="EMBL" id="MFC3072321.1"/>
    </source>
</evidence>
<dbReference type="EMBL" id="JBHRSP010000005">
    <property type="protein sequence ID" value="MFC3072321.1"/>
    <property type="molecule type" value="Genomic_DNA"/>
</dbReference>
<keyword evidence="3" id="KW-1185">Reference proteome</keyword>
<gene>
    <name evidence="2" type="ORF">ACFOHH_04295</name>
</gene>
<accession>A0ABV7DCI8</accession>
<name>A0ABV7DCI8_9HYPH</name>
<evidence type="ECO:0000256" key="1">
    <source>
        <dbReference type="SAM" id="MobiDB-lite"/>
    </source>
</evidence>
<feature type="compositionally biased region" description="Basic and acidic residues" evidence="1">
    <location>
        <begin position="44"/>
        <end position="56"/>
    </location>
</feature>
<feature type="compositionally biased region" description="Low complexity" evidence="1">
    <location>
        <begin position="102"/>
        <end position="115"/>
    </location>
</feature>
<proteinExistence type="predicted"/>
<sequence>MKDSRHDRDSKQIQGLVAMKRRPAGGMRGECDGIMEVRPTTPGEEGRRHFVHGDGKTRLPVNSDALLKADFLPELSSAPRIRHPARGGREMQTAEDGEADSGEAGSDAAAPGGSPLCHLADIVRGLTELAQAAAELAKKPLEPLPPSQPGEAEG</sequence>